<dbReference type="OrthoDB" id="3176171at2759"/>
<evidence type="ECO:0000256" key="5">
    <source>
        <dbReference type="ARBA" id="ARBA00022840"/>
    </source>
</evidence>
<dbReference type="PROSITE" id="PS50003">
    <property type="entry name" value="PH_DOMAIN"/>
    <property type="match status" value="1"/>
</dbReference>
<dbReference type="Gene3D" id="6.10.250.2520">
    <property type="match status" value="1"/>
</dbReference>
<dbReference type="Pfam" id="PF00225">
    <property type="entry name" value="Kinesin"/>
    <property type="match status" value="1"/>
</dbReference>
<keyword evidence="7 9" id="KW-0505">Motor protein</keyword>
<evidence type="ECO:0000256" key="7">
    <source>
        <dbReference type="ARBA" id="ARBA00023175"/>
    </source>
</evidence>
<dbReference type="Gene3D" id="3.40.850.10">
    <property type="entry name" value="Kinesin motor domain"/>
    <property type="match status" value="1"/>
</dbReference>
<dbReference type="VEuPathDB" id="FungiDB:TAPDE_004711"/>
<dbReference type="SMART" id="SM00129">
    <property type="entry name" value="KISc"/>
    <property type="match status" value="1"/>
</dbReference>
<dbReference type="Pfam" id="PF16183">
    <property type="entry name" value="Kinesin_assoc"/>
    <property type="match status" value="1"/>
</dbReference>
<dbReference type="InterPro" id="IPR022164">
    <property type="entry name" value="Kinesin-like"/>
</dbReference>
<dbReference type="SUPFAM" id="SSF52540">
    <property type="entry name" value="P-loop containing nucleoside triphosphate hydrolases"/>
    <property type="match status" value="1"/>
</dbReference>
<dbReference type="PROSITE" id="PS00411">
    <property type="entry name" value="KINESIN_MOTOR_1"/>
    <property type="match status" value="1"/>
</dbReference>
<protein>
    <recommendedName>
        <fullName evidence="16">Kinesin family protein</fullName>
    </recommendedName>
</protein>
<keyword evidence="2" id="KW-0963">Cytoplasm</keyword>
<dbReference type="GO" id="GO:0005524">
    <property type="term" value="F:ATP binding"/>
    <property type="evidence" value="ECO:0007669"/>
    <property type="project" value="UniProtKB-UniRule"/>
</dbReference>
<dbReference type="eggNOG" id="KOG0245">
    <property type="taxonomic scope" value="Eukaryota"/>
</dbReference>
<feature type="coiled-coil region" evidence="10">
    <location>
        <begin position="381"/>
        <end position="408"/>
    </location>
</feature>
<dbReference type="EMBL" id="CAHR02000217">
    <property type="protein sequence ID" value="CCG84274.1"/>
    <property type="molecule type" value="Genomic_DNA"/>
</dbReference>
<comment type="subcellular location">
    <subcellularLocation>
        <location evidence="1">Cytoplasm</location>
        <location evidence="1">Cytoskeleton</location>
    </subcellularLocation>
</comment>
<dbReference type="GO" id="GO:0003777">
    <property type="term" value="F:microtubule motor activity"/>
    <property type="evidence" value="ECO:0007669"/>
    <property type="project" value="InterPro"/>
</dbReference>
<proteinExistence type="inferred from homology"/>
<dbReference type="InterPro" id="IPR001752">
    <property type="entry name" value="Kinesin_motor_dom"/>
</dbReference>
<evidence type="ECO:0000256" key="3">
    <source>
        <dbReference type="ARBA" id="ARBA00022701"/>
    </source>
</evidence>
<dbReference type="InterPro" id="IPR001849">
    <property type="entry name" value="PH_domain"/>
</dbReference>
<evidence type="ECO:0000313" key="15">
    <source>
        <dbReference type="Proteomes" id="UP000013776"/>
    </source>
</evidence>
<evidence type="ECO:0000256" key="11">
    <source>
        <dbReference type="SAM" id="MobiDB-lite"/>
    </source>
</evidence>
<dbReference type="GO" id="GO:0005874">
    <property type="term" value="C:microtubule"/>
    <property type="evidence" value="ECO:0007669"/>
    <property type="project" value="UniProtKB-KW"/>
</dbReference>
<dbReference type="InterPro" id="IPR027417">
    <property type="entry name" value="P-loop_NTPase"/>
</dbReference>
<dbReference type="PRINTS" id="PR00380">
    <property type="entry name" value="KINESINHEAVY"/>
</dbReference>
<dbReference type="SUPFAM" id="SSF50729">
    <property type="entry name" value="PH domain-like"/>
    <property type="match status" value="1"/>
</dbReference>
<evidence type="ECO:0000256" key="6">
    <source>
        <dbReference type="ARBA" id="ARBA00023054"/>
    </source>
</evidence>
<accession>R4XIE5</accession>
<evidence type="ECO:0000256" key="9">
    <source>
        <dbReference type="PROSITE-ProRule" id="PRU00283"/>
    </source>
</evidence>
<comment type="caution">
    <text evidence="14">The sequence shown here is derived from an EMBL/GenBank/DDBJ whole genome shotgun (WGS) entry which is preliminary data.</text>
</comment>
<gene>
    <name evidence="14" type="ORF">TAPDE_004711</name>
</gene>
<feature type="binding site" evidence="9">
    <location>
        <begin position="122"/>
        <end position="129"/>
    </location>
    <ligand>
        <name>ATP</name>
        <dbReference type="ChEBI" id="CHEBI:30616"/>
    </ligand>
</feature>
<dbReference type="Proteomes" id="UP000013776">
    <property type="component" value="Unassembled WGS sequence"/>
</dbReference>
<dbReference type="PANTHER" id="PTHR47117">
    <property type="entry name" value="STAR-RELATED LIPID TRANSFER PROTEIN 9"/>
    <property type="match status" value="1"/>
</dbReference>
<keyword evidence="3" id="KW-0493">Microtubule</keyword>
<dbReference type="Pfam" id="PF12473">
    <property type="entry name" value="DUF3694"/>
    <property type="match status" value="1"/>
</dbReference>
<feature type="compositionally biased region" description="Low complexity" evidence="11">
    <location>
        <begin position="456"/>
        <end position="466"/>
    </location>
</feature>
<dbReference type="FunFam" id="3.40.850.10:FF:000021">
    <property type="entry name" value="kinesin-like protein KIF16B isoform X1"/>
    <property type="match status" value="1"/>
</dbReference>
<keyword evidence="4 9" id="KW-0547">Nucleotide-binding</keyword>
<evidence type="ECO:0000256" key="1">
    <source>
        <dbReference type="ARBA" id="ARBA00004245"/>
    </source>
</evidence>
<dbReference type="InterPro" id="IPR019821">
    <property type="entry name" value="Kinesin_motor_CS"/>
</dbReference>
<dbReference type="GO" id="GO:0010970">
    <property type="term" value="P:transport along microtubule"/>
    <property type="evidence" value="ECO:0007669"/>
    <property type="project" value="UniProtKB-ARBA"/>
</dbReference>
<evidence type="ECO:0000256" key="4">
    <source>
        <dbReference type="ARBA" id="ARBA00022741"/>
    </source>
</evidence>
<keyword evidence="5 9" id="KW-0067">ATP-binding</keyword>
<keyword evidence="15" id="KW-1185">Reference proteome</keyword>
<dbReference type="InterPro" id="IPR032405">
    <property type="entry name" value="Kinesin_assoc"/>
</dbReference>
<name>R4XIE5_TAPDE</name>
<dbReference type="InterPro" id="IPR008984">
    <property type="entry name" value="SMAD_FHA_dom_sf"/>
</dbReference>
<evidence type="ECO:0000256" key="2">
    <source>
        <dbReference type="ARBA" id="ARBA00022490"/>
    </source>
</evidence>
<feature type="domain" description="PH" evidence="12">
    <location>
        <begin position="1391"/>
        <end position="1479"/>
    </location>
</feature>
<dbReference type="STRING" id="1097556.R4XIE5"/>
<evidence type="ECO:0000259" key="12">
    <source>
        <dbReference type="PROSITE" id="PS50003"/>
    </source>
</evidence>
<dbReference type="Pfam" id="PF00498">
    <property type="entry name" value="FHA"/>
    <property type="match status" value="1"/>
</dbReference>
<dbReference type="InterPro" id="IPR036961">
    <property type="entry name" value="Kinesin_motor_dom_sf"/>
</dbReference>
<dbReference type="PROSITE" id="PS50067">
    <property type="entry name" value="KINESIN_MOTOR_2"/>
    <property type="match status" value="1"/>
</dbReference>
<sequence length="1479" mass="165749">MDGLVQLNWIYLCANFYGGRRMSGNITVAVRVRPLDARAQDDASVVEVQSDQIVLQRPIVRQRDGQIQQKLEPRIFKFDHAYDSIDHDSAHYADQTQVFTDLGFSLLDAAFEGYNCCIFAYGQTGSGKSYSMMGHKDDRGIIPQIFETLFARIAEVQERAEGLSCSVEVSYLEIYSEKVHDLLSSNGQRNLKVREHPVEGPYVEDLCVRIVHSYVEMEALIDLGNKQRTVAATSMNETSSRSHAVFMVVLKQKSITAGLQVEKVSKLSLVDLAGSERAQSTGATGLRLKEGAEINKSLSTLGRVISILAEQQSRRRSNLIAKVPYRDSTLTWLLKDSLGGNSLTAMLATISPSASNYEETLSTLRYADSAKKIRNHAVVNEDQNMKLIRELREEIQALRARIPGQSNTDSVSEGTFEEQMISITTTDGSVVQISKAEVVSRMNQSSKMMQDINSPRQEQTQQTRQSQQERERVLEELGIDMGNGLLGLSSPRKIPHLVNMSEDPLSTELLVYNLKRGQTTCGSIQSDAADIKLSSPSIRPLHCTFFNNVRTITLKPHENSTVCVNGQRIHDEIVLSTGCRLVIGDDERHIFRYVHPEQKRSMSVPQDTVACLTESRPRAQDTTSNQVGRTLVSEINLPKDNTTWQTASGALDDQQEPDSDVLSLLSTSSLLDSIRSHDLSATRDTSKYSKLEATSPVSASLFDSNVSYNSDDTYLSESDSLQRRKRASDTERLLQEFNASSLLSAVKEPMRKTSLVERLKAVQVNAQKELESSSRFRHNLSQSMRRSETQQLSLVSRVINKWYRVANIRMARTIFDQAHILKEAQILCLELKQNLNFQFAKTVADSTFISPLEEDDVFDLQSSNLAVSTKFGLPDIMVRVIDIDRGIILFWSLAKLKSRINRVKKHSLEHKSYHASKNLQLIERPLPTYSLAGLASIPVILTTNETTGLFDIDVYSPSTTTQIAVLSVKLKTKVMSNQAECMVELQIVAAKGLSGPDELTDVHVHAYFEANPEMRLTTPIAEVSGRDGIMFSSRHSCLLAVNQLPDVLCFELFGRAQSVLLEKIISWDNLQESHAATLPETTGSFCAVHNLICEIQICELDTSGTYTPCAVHSTELDDPGLCCLHQGLSRRLVFTFHCSKSHLLSIETFTISHVRSTAEKDTNTDPSEPVQLRILDVLEHTSENLVRITAQWDSSMHNTKLLDKTTRSEDIISVQVSMHLEFKDSGKRELVTRIPLRIQGREEQPGLFSRLFSASRSLDCYTTTFPIPLHAGEMSSTGKLANLSTARHYQNGQELLQGWQPRGISLIHNHEVMRKTRAASMALLRTKMMYTKEQLTVGTPKKLPSRDYIRDIIHYWQTQARRTRIDDLEDRVLASYPKSATSRVRSIDLGPTIKSGHLSVHEPSTQSDIKRFFTLRVPYLLQYTSATLAKLESVVDLSQSVVEDTSTTTFTVRHAGSEVSYIAQAEVVQREWITLISRI</sequence>
<dbReference type="SUPFAM" id="SSF49879">
    <property type="entry name" value="SMAD/FHA domain"/>
    <property type="match status" value="1"/>
</dbReference>
<evidence type="ECO:0000259" key="13">
    <source>
        <dbReference type="PROSITE" id="PS50067"/>
    </source>
</evidence>
<keyword evidence="6 10" id="KW-0175">Coiled coil</keyword>
<feature type="region of interest" description="Disordered" evidence="11">
    <location>
        <begin position="444"/>
        <end position="470"/>
    </location>
</feature>
<evidence type="ECO:0000256" key="8">
    <source>
        <dbReference type="ARBA" id="ARBA00023212"/>
    </source>
</evidence>
<dbReference type="GO" id="GO:0008017">
    <property type="term" value="F:microtubule binding"/>
    <property type="evidence" value="ECO:0007669"/>
    <property type="project" value="InterPro"/>
</dbReference>
<reference evidence="14 15" key="1">
    <citation type="journal article" date="2013" name="MBio">
        <title>Genome sequencing of the plant pathogen Taphrina deformans, the causal agent of peach leaf curl.</title>
        <authorList>
            <person name="Cisse O.H."/>
            <person name="Almeida J.M.G.C.F."/>
            <person name="Fonseca A."/>
            <person name="Kumar A.A."/>
            <person name="Salojaervi J."/>
            <person name="Overmyer K."/>
            <person name="Hauser P.M."/>
            <person name="Pagni M."/>
        </authorList>
    </citation>
    <scope>NUCLEOTIDE SEQUENCE [LARGE SCALE GENOMIC DNA]</scope>
    <source>
        <strain evidence="15">PYCC 5710 / ATCC 11124 / CBS 356.35 / IMI 108563 / JCM 9778 / NBRC 8474</strain>
    </source>
</reference>
<dbReference type="InterPro" id="IPR000253">
    <property type="entry name" value="FHA_dom"/>
</dbReference>
<feature type="compositionally biased region" description="Polar residues" evidence="11">
    <location>
        <begin position="444"/>
        <end position="455"/>
    </location>
</feature>
<feature type="domain" description="Kinesin motor" evidence="13">
    <location>
        <begin position="25"/>
        <end position="373"/>
    </location>
</feature>
<organism evidence="14 15">
    <name type="scientific">Taphrina deformans (strain PYCC 5710 / ATCC 11124 / CBS 356.35 / IMI 108563 / JCM 9778 / NBRC 8474)</name>
    <name type="common">Peach leaf curl fungus</name>
    <name type="synonym">Lalaria deformans</name>
    <dbReference type="NCBI Taxonomy" id="1097556"/>
    <lineage>
        <taxon>Eukaryota</taxon>
        <taxon>Fungi</taxon>
        <taxon>Dikarya</taxon>
        <taxon>Ascomycota</taxon>
        <taxon>Taphrinomycotina</taxon>
        <taxon>Taphrinomycetes</taxon>
        <taxon>Taphrinales</taxon>
        <taxon>Taphrinaceae</taxon>
        <taxon>Taphrina</taxon>
    </lineage>
</organism>
<evidence type="ECO:0008006" key="16">
    <source>
        <dbReference type="Google" id="ProtNLM"/>
    </source>
</evidence>
<evidence type="ECO:0000313" key="14">
    <source>
        <dbReference type="EMBL" id="CCG84274.1"/>
    </source>
</evidence>
<keyword evidence="8" id="KW-0206">Cytoskeleton</keyword>
<evidence type="ECO:0000256" key="10">
    <source>
        <dbReference type="SAM" id="Coils"/>
    </source>
</evidence>
<dbReference type="Gene3D" id="2.60.200.20">
    <property type="match status" value="1"/>
</dbReference>
<comment type="similarity">
    <text evidence="9">Belongs to the TRAFAC class myosin-kinesin ATPase superfamily. Kinesin family.</text>
</comment>